<dbReference type="RefSeq" id="WP_155968902.1">
    <property type="nucleotide sequence ID" value="NZ_CP037426.1"/>
</dbReference>
<sequence length="405" mass="45397">MVELTDIQTNIQNSLIQAILCGNLLEVQNMFKDSEDSNIQKILRLEWISNELRNTVLRVAIDSYNIQDQEKAIEIIELIWQKADQRTRDFLCSAEYDSAEGGSVSTINMLRDLQGQGRTNDSNNGFVLGEVIQEMEEHKRVMGLDSNLQEAIEDLDVNRVKAVLENCGADAARVLERCVYWDDGSVDALLVYPLLVNYDRELNQEDVEKIKESFKLMFDAASPGLLGFEPNENNYVMDKLTCAQKRFAKIPGVGEQCFQDLIQEFEEKLSKNELDNAKTDDQIAWDKEYATRFSQEINQDPSENDDLNFIDDTDLDQNTVNSAPTADNKTPEKNDTNFWSEHKGKIALGVTGLCVAGAVAAYMLAYPVVALALTVLAAVILMGAGIAKVLEDPSVEKTFTQQQKA</sequence>
<gene>
    <name evidence="3" type="ORF">E0495_03155</name>
</gene>
<keyword evidence="2" id="KW-0812">Transmembrane</keyword>
<protein>
    <submittedName>
        <fullName evidence="3">Uncharacterized protein</fullName>
    </submittedName>
</protein>
<feature type="compositionally biased region" description="Polar residues" evidence="1">
    <location>
        <begin position="317"/>
        <end position="328"/>
    </location>
</feature>
<reference evidence="3 4" key="1">
    <citation type="submission" date="2019-03" db="EMBL/GenBank/DDBJ databases">
        <title>Wolbachia endosymbiont of Haematobia irritans wIrr.</title>
        <authorList>
            <person name="Parry R.H."/>
            <person name="Asgari S."/>
        </authorList>
    </citation>
    <scope>NUCLEOTIDE SEQUENCE [LARGE SCALE GENOMIC DNA]</scope>
    <source>
        <strain evidence="4">wIrr</strain>
    </source>
</reference>
<proteinExistence type="predicted"/>
<dbReference type="Proteomes" id="UP000422744">
    <property type="component" value="Chromosome"/>
</dbReference>
<feature type="transmembrane region" description="Helical" evidence="2">
    <location>
        <begin position="371"/>
        <end position="390"/>
    </location>
</feature>
<feature type="region of interest" description="Disordered" evidence="1">
    <location>
        <begin position="315"/>
        <end position="337"/>
    </location>
</feature>
<dbReference type="EMBL" id="CP037426">
    <property type="protein sequence ID" value="QGT16258.1"/>
    <property type="molecule type" value="Genomic_DNA"/>
</dbReference>
<name>A0A6I6CNU8_WOLPI</name>
<organism evidence="3 4">
    <name type="scientific">Wolbachia pipientis</name>
    <dbReference type="NCBI Taxonomy" id="955"/>
    <lineage>
        <taxon>Bacteria</taxon>
        <taxon>Pseudomonadati</taxon>
        <taxon>Pseudomonadota</taxon>
        <taxon>Alphaproteobacteria</taxon>
        <taxon>Rickettsiales</taxon>
        <taxon>Anaplasmataceae</taxon>
        <taxon>Wolbachieae</taxon>
        <taxon>Wolbachia</taxon>
    </lineage>
</organism>
<evidence type="ECO:0000313" key="4">
    <source>
        <dbReference type="Proteomes" id="UP000422744"/>
    </source>
</evidence>
<evidence type="ECO:0000313" key="3">
    <source>
        <dbReference type="EMBL" id="QGT16258.1"/>
    </source>
</evidence>
<feature type="transmembrane region" description="Helical" evidence="2">
    <location>
        <begin position="346"/>
        <end position="365"/>
    </location>
</feature>
<keyword evidence="2" id="KW-0472">Membrane</keyword>
<accession>A0A6I6CNU8</accession>
<dbReference type="AlphaFoldDB" id="A0A6I6CNU8"/>
<keyword evidence="2" id="KW-1133">Transmembrane helix</keyword>
<evidence type="ECO:0000256" key="1">
    <source>
        <dbReference type="SAM" id="MobiDB-lite"/>
    </source>
</evidence>
<evidence type="ECO:0000256" key="2">
    <source>
        <dbReference type="SAM" id="Phobius"/>
    </source>
</evidence>